<dbReference type="KEGG" id="tvi:Thivi_1409"/>
<keyword evidence="3" id="KW-0285">Flavoprotein</keyword>
<dbReference type="eggNOG" id="COG0277">
    <property type="taxonomic scope" value="Bacteria"/>
</dbReference>
<protein>
    <submittedName>
        <fullName evidence="7">FAD/FMN-dependent dehydrogenase</fullName>
    </submittedName>
</protein>
<keyword evidence="4" id="KW-0274">FAD</keyword>
<sequence length="468" mass="50324">MINSHTQNLQTFVSKLSGRVLLPADPDYEQARQVWNAMIDRRPAVIAQCADPDDVRLALHFAREHDLEIAIRGGGHNIAGNGICDGGLLIDFSGLRAVEVDPEARIARVQPGATLADLDEATQRHGLATPVGINSTTGVAGLTLGGGFGWLSRRHGLTVDNLLAADVVTADGRLLHASADENADLFWGLRGGGGNFGIVTGFEFRLHPVGPEILAGLVVYPLEQGDQVLRGYREYVRTASESVSAWIVIRQAPPLPFLPPEAHGRKVVVLAIACTAPPAEAEPLVAPLQQMGDPLGVHLGMQPFTQWQKAFDPLLTPGARNYWKSHNFSELDDGLLDVMIAGGNRLPTPDCEIFVAHLGGAPNRVLPQDTAYAQRDAHFVMNVHGRWHQASDDAAGIAWAREVFAACAPFASSGAYTNFMTSDEAGRLETAYGANLGRLQQVKQRYDPDNVFHLNPNIRPQGAAPVAG</sequence>
<dbReference type="PROSITE" id="PS00862">
    <property type="entry name" value="OX2_COVAL_FAD"/>
    <property type="match status" value="1"/>
</dbReference>
<keyword evidence="8" id="KW-1185">Reference proteome</keyword>
<dbReference type="Pfam" id="PF01565">
    <property type="entry name" value="FAD_binding_4"/>
    <property type="match status" value="1"/>
</dbReference>
<evidence type="ECO:0000313" key="8">
    <source>
        <dbReference type="Proteomes" id="UP000006062"/>
    </source>
</evidence>
<dbReference type="InterPro" id="IPR016166">
    <property type="entry name" value="FAD-bd_PCMH"/>
</dbReference>
<dbReference type="InterPro" id="IPR006093">
    <property type="entry name" value="Oxy_OxRdtase_FAD_BS"/>
</dbReference>
<dbReference type="RefSeq" id="WP_014777892.1">
    <property type="nucleotide sequence ID" value="NC_018012.1"/>
</dbReference>
<dbReference type="EMBL" id="CP003154">
    <property type="protein sequence ID" value="AFL73417.1"/>
    <property type="molecule type" value="Genomic_DNA"/>
</dbReference>
<dbReference type="GO" id="GO:0071949">
    <property type="term" value="F:FAD binding"/>
    <property type="evidence" value="ECO:0007669"/>
    <property type="project" value="InterPro"/>
</dbReference>
<dbReference type="STRING" id="765911.Thivi_1409"/>
<dbReference type="GO" id="GO:0016491">
    <property type="term" value="F:oxidoreductase activity"/>
    <property type="evidence" value="ECO:0007669"/>
    <property type="project" value="UniProtKB-KW"/>
</dbReference>
<dbReference type="InterPro" id="IPR012951">
    <property type="entry name" value="BBE"/>
</dbReference>
<organism evidence="7 8">
    <name type="scientific">Thiocystis violascens (strain ATCC 17096 / DSM 198 / 6111)</name>
    <name type="common">Chromatium violascens</name>
    <dbReference type="NCBI Taxonomy" id="765911"/>
    <lineage>
        <taxon>Bacteria</taxon>
        <taxon>Pseudomonadati</taxon>
        <taxon>Pseudomonadota</taxon>
        <taxon>Gammaproteobacteria</taxon>
        <taxon>Chromatiales</taxon>
        <taxon>Chromatiaceae</taxon>
        <taxon>Thiocystis</taxon>
    </lineage>
</organism>
<dbReference type="InterPro" id="IPR016167">
    <property type="entry name" value="FAD-bd_PCMH_sub1"/>
</dbReference>
<dbReference type="Gene3D" id="3.30.465.10">
    <property type="match status" value="1"/>
</dbReference>
<evidence type="ECO:0000256" key="1">
    <source>
        <dbReference type="ARBA" id="ARBA00001974"/>
    </source>
</evidence>
<dbReference type="InterPro" id="IPR050416">
    <property type="entry name" value="FAD-linked_Oxidoreductase"/>
</dbReference>
<proteinExistence type="inferred from homology"/>
<dbReference type="OrthoDB" id="9775082at2"/>
<accession>I3Y8U9</accession>
<keyword evidence="5" id="KW-0560">Oxidoreductase</keyword>
<dbReference type="PANTHER" id="PTHR42973">
    <property type="entry name" value="BINDING OXIDOREDUCTASE, PUTATIVE (AFU_ORTHOLOGUE AFUA_1G17690)-RELATED"/>
    <property type="match status" value="1"/>
</dbReference>
<gene>
    <name evidence="7" type="ordered locus">Thivi_1409</name>
</gene>
<dbReference type="InterPro" id="IPR036318">
    <property type="entry name" value="FAD-bd_PCMH-like_sf"/>
</dbReference>
<dbReference type="Pfam" id="PF08031">
    <property type="entry name" value="BBE"/>
    <property type="match status" value="1"/>
</dbReference>
<name>I3Y8U9_THIV6</name>
<reference evidence="7 8" key="1">
    <citation type="submission" date="2012-06" db="EMBL/GenBank/DDBJ databases">
        <title>Complete sequence of Thiocystis violascens DSM 198.</title>
        <authorList>
            <consortium name="US DOE Joint Genome Institute"/>
            <person name="Lucas S."/>
            <person name="Han J."/>
            <person name="Lapidus A."/>
            <person name="Cheng J.-F."/>
            <person name="Goodwin L."/>
            <person name="Pitluck S."/>
            <person name="Peters L."/>
            <person name="Ovchinnikova G."/>
            <person name="Teshima H."/>
            <person name="Detter J.C."/>
            <person name="Han C."/>
            <person name="Tapia R."/>
            <person name="Land M."/>
            <person name="Hauser L."/>
            <person name="Kyrpides N."/>
            <person name="Ivanova N."/>
            <person name="Pagani I."/>
            <person name="Vogl K."/>
            <person name="Liu Z."/>
            <person name="Frigaard N.-U."/>
            <person name="Bryant D."/>
            <person name="Woyke T."/>
        </authorList>
    </citation>
    <scope>NUCLEOTIDE SEQUENCE [LARGE SCALE GENOMIC DNA]</scope>
    <source>
        <strain evidence="8">ATCC 17096 / DSM 198 / 6111</strain>
    </source>
</reference>
<dbReference type="HOGENOM" id="CLU_018354_10_0_6"/>
<dbReference type="Gene3D" id="3.40.462.20">
    <property type="match status" value="1"/>
</dbReference>
<dbReference type="SUPFAM" id="SSF56176">
    <property type="entry name" value="FAD-binding/transporter-associated domain-like"/>
    <property type="match status" value="1"/>
</dbReference>
<comment type="cofactor">
    <cofactor evidence="1">
        <name>FAD</name>
        <dbReference type="ChEBI" id="CHEBI:57692"/>
    </cofactor>
</comment>
<dbReference type="Proteomes" id="UP000006062">
    <property type="component" value="Chromosome"/>
</dbReference>
<dbReference type="PROSITE" id="PS51387">
    <property type="entry name" value="FAD_PCMH"/>
    <property type="match status" value="1"/>
</dbReference>
<evidence type="ECO:0000256" key="4">
    <source>
        <dbReference type="ARBA" id="ARBA00022827"/>
    </source>
</evidence>
<dbReference type="AlphaFoldDB" id="I3Y8U9"/>
<evidence type="ECO:0000313" key="7">
    <source>
        <dbReference type="EMBL" id="AFL73417.1"/>
    </source>
</evidence>
<dbReference type="Gene3D" id="3.30.43.10">
    <property type="entry name" value="Uridine Diphospho-n-acetylenolpyruvylglucosamine Reductase, domain 2"/>
    <property type="match status" value="1"/>
</dbReference>
<evidence type="ECO:0000259" key="6">
    <source>
        <dbReference type="PROSITE" id="PS51387"/>
    </source>
</evidence>
<evidence type="ECO:0000256" key="5">
    <source>
        <dbReference type="ARBA" id="ARBA00023002"/>
    </source>
</evidence>
<evidence type="ECO:0000256" key="3">
    <source>
        <dbReference type="ARBA" id="ARBA00022630"/>
    </source>
</evidence>
<dbReference type="InterPro" id="IPR016169">
    <property type="entry name" value="FAD-bd_PCMH_sub2"/>
</dbReference>
<feature type="domain" description="FAD-binding PCMH-type" evidence="6">
    <location>
        <begin position="38"/>
        <end position="209"/>
    </location>
</feature>
<dbReference type="PANTHER" id="PTHR42973:SF39">
    <property type="entry name" value="FAD-BINDING PCMH-TYPE DOMAIN-CONTAINING PROTEIN"/>
    <property type="match status" value="1"/>
</dbReference>
<dbReference type="InterPro" id="IPR006094">
    <property type="entry name" value="Oxid_FAD_bind_N"/>
</dbReference>
<comment type="similarity">
    <text evidence="2">Belongs to the oxygen-dependent FAD-linked oxidoreductase family.</text>
</comment>
<evidence type="ECO:0000256" key="2">
    <source>
        <dbReference type="ARBA" id="ARBA00005466"/>
    </source>
</evidence>